<evidence type="ECO:0000313" key="2">
    <source>
        <dbReference type="Proteomes" id="UP000644441"/>
    </source>
</evidence>
<evidence type="ECO:0008006" key="3">
    <source>
        <dbReference type="Google" id="ProtNLM"/>
    </source>
</evidence>
<gene>
    <name evidence="1" type="ORF">ISO4_00020</name>
</gene>
<proteinExistence type="predicted"/>
<reference evidence="1 2" key="1">
    <citation type="submission" date="2012-09" db="EMBL/GenBank/DDBJ databases">
        <title>Genome Sequence of alkane-degrading Bacterium Alcanivorax venustensis ISO4.</title>
        <authorList>
            <person name="Lai Q."/>
            <person name="Shao Z."/>
        </authorList>
    </citation>
    <scope>NUCLEOTIDE SEQUENCE [LARGE SCALE GENOMIC DNA]</scope>
    <source>
        <strain evidence="1 2">ISO4</strain>
    </source>
</reference>
<dbReference type="Pfam" id="PF14081">
    <property type="entry name" value="DUF4262"/>
    <property type="match status" value="1"/>
</dbReference>
<dbReference type="InterPro" id="IPR025358">
    <property type="entry name" value="DUF4262"/>
</dbReference>
<sequence length="173" mass="19409">MFLDEMPEGFRYPQPEDEQDKQLLARIERKGWHHLSVDGAAGEPGYAFTLGHFLKRDHPELIVVGLKDTLASRLLDSAAVGITGLGRRLRPFQVYGDIADGLEVVFLPVALPAYNEYLGYANWFYADLPAPYPALQMVWPDPNGVFPWQPGYDARFRRAQPLLGEAPEGPSLQ</sequence>
<keyword evidence="2" id="KW-1185">Reference proteome</keyword>
<name>A0ABS0ABC3_9GAMM</name>
<comment type="caution">
    <text evidence="1">The sequence shown here is derived from an EMBL/GenBank/DDBJ whole genome shotgun (WGS) entry which is preliminary data.</text>
</comment>
<organism evidence="1 2">
    <name type="scientific">Alloalcanivorax venustensis ISO4</name>
    <dbReference type="NCBI Taxonomy" id="1177184"/>
    <lineage>
        <taxon>Bacteria</taxon>
        <taxon>Pseudomonadati</taxon>
        <taxon>Pseudomonadota</taxon>
        <taxon>Gammaproteobacteria</taxon>
        <taxon>Oceanospirillales</taxon>
        <taxon>Alcanivoracaceae</taxon>
        <taxon>Alloalcanivorax</taxon>
    </lineage>
</organism>
<dbReference type="RefSeq" id="WP_194854733.1">
    <property type="nucleotide sequence ID" value="NZ_ARXR01000001.1"/>
</dbReference>
<dbReference type="Proteomes" id="UP000644441">
    <property type="component" value="Unassembled WGS sequence"/>
</dbReference>
<protein>
    <recommendedName>
        <fullName evidence="3">DUF4262 domain-containing protein</fullName>
    </recommendedName>
</protein>
<evidence type="ECO:0000313" key="1">
    <source>
        <dbReference type="EMBL" id="MBF5051418.1"/>
    </source>
</evidence>
<dbReference type="EMBL" id="ARXR01000001">
    <property type="protein sequence ID" value="MBF5051418.1"/>
    <property type="molecule type" value="Genomic_DNA"/>
</dbReference>
<accession>A0ABS0ABC3</accession>